<name>A0A0V1D8Y6_TRIBR</name>
<accession>A0A0V1D8Y6</accession>
<gene>
    <name evidence="1" type="ORF">T03_16773</name>
</gene>
<dbReference type="Proteomes" id="UP000054653">
    <property type="component" value="Unassembled WGS sequence"/>
</dbReference>
<dbReference type="EMBL" id="JYDI01000025">
    <property type="protein sequence ID" value="KRY57943.1"/>
    <property type="molecule type" value="Genomic_DNA"/>
</dbReference>
<evidence type="ECO:0000313" key="2">
    <source>
        <dbReference type="Proteomes" id="UP000054653"/>
    </source>
</evidence>
<proteinExistence type="predicted"/>
<comment type="caution">
    <text evidence="1">The sequence shown here is derived from an EMBL/GenBank/DDBJ whole genome shotgun (WGS) entry which is preliminary data.</text>
</comment>
<reference evidence="1 2" key="1">
    <citation type="submission" date="2015-01" db="EMBL/GenBank/DDBJ databases">
        <title>Evolution of Trichinella species and genotypes.</title>
        <authorList>
            <person name="Korhonen P.K."/>
            <person name="Edoardo P."/>
            <person name="Giuseppe L.R."/>
            <person name="Gasser R.B."/>
        </authorList>
    </citation>
    <scope>NUCLEOTIDE SEQUENCE [LARGE SCALE GENOMIC DNA]</scope>
    <source>
        <strain evidence="1">ISS120</strain>
    </source>
</reference>
<sequence length="89" mass="10602">MRKLLKLEIDKNFDLMKAVQPAVDLNTGSILMWKRLVGRCVMNTIFQRISIAFIDWYLLKKQVEVEKTKLKSKSSHLLYNYNLMKISYF</sequence>
<protein>
    <submittedName>
        <fullName evidence="1">Uncharacterized protein</fullName>
    </submittedName>
</protein>
<dbReference type="OrthoDB" id="5919408at2759"/>
<evidence type="ECO:0000313" key="1">
    <source>
        <dbReference type="EMBL" id="KRY57943.1"/>
    </source>
</evidence>
<dbReference type="AlphaFoldDB" id="A0A0V1D8Y6"/>
<organism evidence="1 2">
    <name type="scientific">Trichinella britovi</name>
    <name type="common">Parasitic roundworm</name>
    <dbReference type="NCBI Taxonomy" id="45882"/>
    <lineage>
        <taxon>Eukaryota</taxon>
        <taxon>Metazoa</taxon>
        <taxon>Ecdysozoa</taxon>
        <taxon>Nematoda</taxon>
        <taxon>Enoplea</taxon>
        <taxon>Dorylaimia</taxon>
        <taxon>Trichinellida</taxon>
        <taxon>Trichinellidae</taxon>
        <taxon>Trichinella</taxon>
    </lineage>
</organism>
<keyword evidence="2" id="KW-1185">Reference proteome</keyword>